<evidence type="ECO:0000313" key="8">
    <source>
        <dbReference type="Proteomes" id="UP000288983"/>
    </source>
</evidence>
<dbReference type="GO" id="GO:0046983">
    <property type="term" value="F:protein dimerization activity"/>
    <property type="evidence" value="ECO:0007669"/>
    <property type="project" value="InterPro"/>
</dbReference>
<dbReference type="RefSeq" id="WP_128325436.1">
    <property type="nucleotide sequence ID" value="NZ_QJRG01000048.1"/>
</dbReference>
<dbReference type="Pfam" id="PF00753">
    <property type="entry name" value="Lactamase_B"/>
    <property type="match status" value="1"/>
</dbReference>
<dbReference type="Pfam" id="PF14864">
    <property type="entry name" value="Alkyl_sulf_C"/>
    <property type="match status" value="1"/>
</dbReference>
<dbReference type="Gene3D" id="1.25.40.880">
    <property type="entry name" value="Alkyl sulfatase, dimerisation domain"/>
    <property type="match status" value="1"/>
</dbReference>
<dbReference type="OrthoDB" id="9815874at2"/>
<organism evidence="7 8">
    <name type="scientific">Pseudomonas alkylphenolica</name>
    <dbReference type="NCBI Taxonomy" id="237609"/>
    <lineage>
        <taxon>Bacteria</taxon>
        <taxon>Pseudomonadati</taxon>
        <taxon>Pseudomonadota</taxon>
        <taxon>Gammaproteobacteria</taxon>
        <taxon>Pseudomonadales</taxon>
        <taxon>Pseudomonadaceae</taxon>
        <taxon>Pseudomonas</taxon>
    </lineage>
</organism>
<dbReference type="AlphaFoldDB" id="A0A443ZJ81"/>
<dbReference type="CDD" id="cd07710">
    <property type="entry name" value="arylsulfatase_Sdsa1-like_MBL-fold"/>
    <property type="match status" value="1"/>
</dbReference>
<dbReference type="Pfam" id="PF14863">
    <property type="entry name" value="Alkyl_sulf_dimr"/>
    <property type="match status" value="1"/>
</dbReference>
<evidence type="ECO:0000313" key="7">
    <source>
        <dbReference type="EMBL" id="RWU18951.1"/>
    </source>
</evidence>
<dbReference type="EMBL" id="QJRG01000048">
    <property type="protein sequence ID" value="RWU18951.1"/>
    <property type="molecule type" value="Genomic_DNA"/>
</dbReference>
<dbReference type="GO" id="GO:0018909">
    <property type="term" value="P:dodecyl sulfate metabolic process"/>
    <property type="evidence" value="ECO:0007669"/>
    <property type="project" value="InterPro"/>
</dbReference>
<feature type="chain" id="PRO_5019549305" evidence="5">
    <location>
        <begin position="24"/>
        <end position="659"/>
    </location>
</feature>
<dbReference type="SUPFAM" id="SSF55718">
    <property type="entry name" value="SCP-like"/>
    <property type="match status" value="1"/>
</dbReference>
<dbReference type="GO" id="GO:0046872">
    <property type="term" value="F:metal ion binding"/>
    <property type="evidence" value="ECO:0007669"/>
    <property type="project" value="UniProtKB-KW"/>
</dbReference>
<comment type="similarity">
    <text evidence="4">Belongs to the metallo-beta-lactamase superfamily. Type III sulfatase family.</text>
</comment>
<keyword evidence="2" id="KW-0378">Hydrolase</keyword>
<dbReference type="InterPro" id="IPR001279">
    <property type="entry name" value="Metallo-B-lactamas"/>
</dbReference>
<keyword evidence="3" id="KW-0862">Zinc</keyword>
<feature type="signal peptide" evidence="5">
    <location>
        <begin position="1"/>
        <end position="23"/>
    </location>
</feature>
<evidence type="ECO:0000256" key="1">
    <source>
        <dbReference type="ARBA" id="ARBA00022723"/>
    </source>
</evidence>
<proteinExistence type="inferred from homology"/>
<sequence>MRYSLAALATATAIALSAVPSWAADVASSNSAKAASPTTVALNQAVLKALPFEDRADYEAARKGLVAAFEGEVKNADGKTVWDTHQYDFLKQAQAPDTVNPSLWRIAQLNANAGLFQVTDKVYQIRGIDLANMTIIEGDDGLIIIDPLYVTETAKAGLDLYYQHRPRKPVVAVIYSHSHIDHFGGVRGVVDEADVKAGKVRIYAPDGFMEHAIQENVLAGTAMFRRGMYQSGGAVPRTERGQVDTGIGKGAPIGGTISLIAPTDLIVQPLERHDIAGVQFEFQLTPGTEAPSEMNVYLPQLKALSMSENAVMSMHNVLTPRGAEVRDAKAWSKFIDDSLVRYGDKAQVMFAQHNWPTWGGEGIRSMLADQRDMYAFINNRTLHLLNQGLTPLEIADAVKKLPGELDHKWYARGYYGTLSFNTRAVYQRYLGFYDGNPANLDPLPPVESGKHYVQAMGGAEKVLELMRTAMQQGDYRWAAQLGNHLVFAEPDNKAALEAQADALEQLGYRSESAIWRNMYLTAVQELRQLAPQQGARGSADLVRAATPTMFMDILSVRMDSDKAQGHDMTLNWDFDDLDQHFALTLRNGVLTYREHTRHAQADATVKMTKAVLDQISLRQLDFPTAIKQGDIKLEGDVDRFKAMLGMLASFQPTFNVVTP</sequence>
<dbReference type="Gene3D" id="3.30.1050.10">
    <property type="entry name" value="SCP2 sterol-binding domain"/>
    <property type="match status" value="1"/>
</dbReference>
<reference evidence="7 8" key="1">
    <citation type="submission" date="2018-06" db="EMBL/GenBank/DDBJ databases">
        <title>Bacteria isolated from soil of Wuhan.</title>
        <authorList>
            <person name="Wei X."/>
            <person name="Chunhua H."/>
        </authorList>
    </citation>
    <scope>NUCLEOTIDE SEQUENCE [LARGE SCALE GENOMIC DNA]</scope>
    <source>
        <strain evidence="8">xwS2</strain>
    </source>
</reference>
<comment type="caution">
    <text evidence="7">The sequence shown here is derived from an EMBL/GenBank/DDBJ whole genome shotgun (WGS) entry which is preliminary data.</text>
</comment>
<dbReference type="GO" id="GO:0018741">
    <property type="term" value="F:linear primary-alkylsulfatase activity"/>
    <property type="evidence" value="ECO:0007669"/>
    <property type="project" value="InterPro"/>
</dbReference>
<dbReference type="InterPro" id="IPR036527">
    <property type="entry name" value="SCP2_sterol-bd_dom_sf"/>
</dbReference>
<dbReference type="InterPro" id="IPR044097">
    <property type="entry name" value="Bds1/SdsA1_MBL-fold"/>
</dbReference>
<evidence type="ECO:0000256" key="5">
    <source>
        <dbReference type="SAM" id="SignalP"/>
    </source>
</evidence>
<evidence type="ECO:0000256" key="4">
    <source>
        <dbReference type="ARBA" id="ARBA00033751"/>
    </source>
</evidence>
<gene>
    <name evidence="7" type="ORF">DM813_21750</name>
</gene>
<dbReference type="SMART" id="SM00849">
    <property type="entry name" value="Lactamase_B"/>
    <property type="match status" value="1"/>
</dbReference>
<name>A0A443ZJ81_9PSED</name>
<evidence type="ECO:0000256" key="3">
    <source>
        <dbReference type="ARBA" id="ARBA00022833"/>
    </source>
</evidence>
<dbReference type="PANTHER" id="PTHR43223:SF1">
    <property type="entry name" value="ALKYL_ARYL-SULFATASE BDS1"/>
    <property type="match status" value="1"/>
</dbReference>
<dbReference type="PANTHER" id="PTHR43223">
    <property type="entry name" value="ALKYL/ARYL-SULFATASE"/>
    <property type="match status" value="1"/>
</dbReference>
<dbReference type="Proteomes" id="UP000288983">
    <property type="component" value="Unassembled WGS sequence"/>
</dbReference>
<keyword evidence="5" id="KW-0732">Signal</keyword>
<dbReference type="Gene3D" id="3.60.15.30">
    <property type="entry name" value="Metallo-beta-lactamase domain"/>
    <property type="match status" value="1"/>
</dbReference>
<accession>A0A443ZJ81</accession>
<dbReference type="InterPro" id="IPR036866">
    <property type="entry name" value="RibonucZ/Hydroxyglut_hydro"/>
</dbReference>
<evidence type="ECO:0000259" key="6">
    <source>
        <dbReference type="SMART" id="SM00849"/>
    </source>
</evidence>
<dbReference type="InterPro" id="IPR029229">
    <property type="entry name" value="Alkyl_sulf_C"/>
</dbReference>
<dbReference type="FunFam" id="3.60.15.30:FF:000001">
    <property type="entry name" value="Alkyl/aryl-sulfatase BDS1"/>
    <property type="match status" value="1"/>
</dbReference>
<dbReference type="InterPro" id="IPR038536">
    <property type="entry name" value="Alkyl/aryl-sulf_dimr_sf"/>
</dbReference>
<feature type="domain" description="Metallo-beta-lactamase" evidence="6">
    <location>
        <begin position="130"/>
        <end position="353"/>
    </location>
</feature>
<dbReference type="SUPFAM" id="SSF56281">
    <property type="entry name" value="Metallo-hydrolase/oxidoreductase"/>
    <property type="match status" value="1"/>
</dbReference>
<protein>
    <submittedName>
        <fullName evidence="7">Alkyl/aryl-sulfatase</fullName>
    </submittedName>
</protein>
<dbReference type="InterPro" id="IPR029228">
    <property type="entry name" value="Alkyl_sulf_dimr"/>
</dbReference>
<dbReference type="STRING" id="237609.PSAKL28_22330"/>
<dbReference type="InterPro" id="IPR052195">
    <property type="entry name" value="Bact_Alkyl/Aryl-Sulfatase"/>
</dbReference>
<keyword evidence="1" id="KW-0479">Metal-binding</keyword>
<evidence type="ECO:0000256" key="2">
    <source>
        <dbReference type="ARBA" id="ARBA00022801"/>
    </source>
</evidence>